<keyword evidence="2" id="KW-1185">Reference proteome</keyword>
<dbReference type="AlphaFoldDB" id="A0A5B7FP18"/>
<proteinExistence type="predicted"/>
<dbReference type="PANTHER" id="PTHR35617:SF3">
    <property type="entry name" value="CORE-BINDING (CB) DOMAIN-CONTAINING PROTEIN"/>
    <property type="match status" value="1"/>
</dbReference>
<reference evidence="1 2" key="1">
    <citation type="submission" date="2019-05" db="EMBL/GenBank/DDBJ databases">
        <title>Another draft genome of Portunus trituberculatus and its Hox gene families provides insights of decapod evolution.</title>
        <authorList>
            <person name="Jeong J.-H."/>
            <person name="Song I."/>
            <person name="Kim S."/>
            <person name="Choi T."/>
            <person name="Kim D."/>
            <person name="Ryu S."/>
            <person name="Kim W."/>
        </authorList>
    </citation>
    <scope>NUCLEOTIDE SEQUENCE [LARGE SCALE GENOMIC DNA]</scope>
    <source>
        <tissue evidence="1">Muscle</tissue>
    </source>
</reference>
<sequence length="316" mass="33706">MAGVDLAREVVCSPVPVPLPGRLINLPKSDLIPNQRKQLPGHGAEFSKGSGFSVARKGLLVSLSGTEFSRGQSPYGVSMEVTPGSSGFPGEAGPGQPGTLLVPSVVREKSLEGSVRPSLVAGFSFTAVSGTPLLVDGSGGYRSALAPVFQQGGLGISQDRDLSALFRGFVKLDPPHSPRIPAWDLSLVLCLLMKSPYEPLHLASLRDIVPKSSFLLTLASALRVSELHGLSAEVHHSKGWASMTFSLAPDFLAKTQLPGDVSQSDFSIPALMEYFGNSEGYRLLCPVRAVRECLRRTKDCRPRCSRLFARLLSLGL</sequence>
<evidence type="ECO:0000313" key="1">
    <source>
        <dbReference type="EMBL" id="MPC46648.1"/>
    </source>
</evidence>
<dbReference type="OrthoDB" id="6771932at2759"/>
<protein>
    <submittedName>
        <fullName evidence="1">Uncharacterized protein</fullName>
    </submittedName>
</protein>
<dbReference type="Proteomes" id="UP000324222">
    <property type="component" value="Unassembled WGS sequence"/>
</dbReference>
<evidence type="ECO:0000313" key="2">
    <source>
        <dbReference type="Proteomes" id="UP000324222"/>
    </source>
</evidence>
<comment type="caution">
    <text evidence="1">The sequence shown here is derived from an EMBL/GenBank/DDBJ whole genome shotgun (WGS) entry which is preliminary data.</text>
</comment>
<dbReference type="PANTHER" id="PTHR35617">
    <property type="entry name" value="PHAGE_INTEGRASE DOMAIN-CONTAINING PROTEIN"/>
    <property type="match status" value="1"/>
</dbReference>
<gene>
    <name evidence="1" type="ORF">E2C01_040374</name>
</gene>
<dbReference type="EMBL" id="VSRR010007311">
    <property type="protein sequence ID" value="MPC46648.1"/>
    <property type="molecule type" value="Genomic_DNA"/>
</dbReference>
<accession>A0A5B7FP18</accession>
<organism evidence="1 2">
    <name type="scientific">Portunus trituberculatus</name>
    <name type="common">Swimming crab</name>
    <name type="synonym">Neptunus trituberculatus</name>
    <dbReference type="NCBI Taxonomy" id="210409"/>
    <lineage>
        <taxon>Eukaryota</taxon>
        <taxon>Metazoa</taxon>
        <taxon>Ecdysozoa</taxon>
        <taxon>Arthropoda</taxon>
        <taxon>Crustacea</taxon>
        <taxon>Multicrustacea</taxon>
        <taxon>Malacostraca</taxon>
        <taxon>Eumalacostraca</taxon>
        <taxon>Eucarida</taxon>
        <taxon>Decapoda</taxon>
        <taxon>Pleocyemata</taxon>
        <taxon>Brachyura</taxon>
        <taxon>Eubrachyura</taxon>
        <taxon>Portunoidea</taxon>
        <taxon>Portunidae</taxon>
        <taxon>Portuninae</taxon>
        <taxon>Portunus</taxon>
    </lineage>
</organism>
<name>A0A5B7FP18_PORTR</name>